<evidence type="ECO:0000313" key="3">
    <source>
        <dbReference type="EMBL" id="QEN09467.1"/>
    </source>
</evidence>
<sequence length="165" mass="17915">MNPIKDLLGIITVLNTPFTSEDKLDVLSLVRNVRYALDAGVKGFLVPAMASEVGVLSESEKLEMVRTVVDACEGRVPVIGGTSAPSLKAMCRLAESNLKLGCQGILANIPYENNDQYRANVSELDRLGPEFLMLQDWDSSGYGLPSDHRSSSARISDLLYLIPGE</sequence>
<gene>
    <name evidence="3" type="ORF">EXM22_16305</name>
</gene>
<dbReference type="Proteomes" id="UP000324209">
    <property type="component" value="Chromosome"/>
</dbReference>
<dbReference type="Pfam" id="PF00701">
    <property type="entry name" value="DHDPS"/>
    <property type="match status" value="1"/>
</dbReference>
<dbReference type="RefSeq" id="WP_149487542.1">
    <property type="nucleotide sequence ID" value="NZ_CP036150.1"/>
</dbReference>
<dbReference type="PANTHER" id="PTHR12128:SF66">
    <property type="entry name" value="4-HYDROXY-2-OXOGLUTARATE ALDOLASE, MITOCHONDRIAL"/>
    <property type="match status" value="1"/>
</dbReference>
<dbReference type="SUPFAM" id="SSF51569">
    <property type="entry name" value="Aldolase"/>
    <property type="match status" value="1"/>
</dbReference>
<evidence type="ECO:0000256" key="1">
    <source>
        <dbReference type="ARBA" id="ARBA00007592"/>
    </source>
</evidence>
<dbReference type="InterPro" id="IPR013785">
    <property type="entry name" value="Aldolase_TIM"/>
</dbReference>
<dbReference type="EMBL" id="CP036150">
    <property type="protein sequence ID" value="QEN09467.1"/>
    <property type="molecule type" value="Genomic_DNA"/>
</dbReference>
<proteinExistence type="inferred from homology"/>
<organism evidence="3 4">
    <name type="scientific">Oceanispirochaeta crateris</name>
    <dbReference type="NCBI Taxonomy" id="2518645"/>
    <lineage>
        <taxon>Bacteria</taxon>
        <taxon>Pseudomonadati</taxon>
        <taxon>Spirochaetota</taxon>
        <taxon>Spirochaetia</taxon>
        <taxon>Spirochaetales</taxon>
        <taxon>Spirochaetaceae</taxon>
        <taxon>Oceanispirochaeta</taxon>
    </lineage>
</organism>
<accession>A0A5C1QPR6</accession>
<keyword evidence="4" id="KW-1185">Reference proteome</keyword>
<dbReference type="Gene3D" id="3.20.20.70">
    <property type="entry name" value="Aldolase class I"/>
    <property type="match status" value="1"/>
</dbReference>
<name>A0A5C1QPR6_9SPIO</name>
<comment type="similarity">
    <text evidence="1">Belongs to the DapA family.</text>
</comment>
<dbReference type="PANTHER" id="PTHR12128">
    <property type="entry name" value="DIHYDRODIPICOLINATE SYNTHASE"/>
    <property type="match status" value="1"/>
</dbReference>
<dbReference type="InterPro" id="IPR002220">
    <property type="entry name" value="DapA-like"/>
</dbReference>
<dbReference type="AlphaFoldDB" id="A0A5C1QPR6"/>
<evidence type="ECO:0000313" key="4">
    <source>
        <dbReference type="Proteomes" id="UP000324209"/>
    </source>
</evidence>
<reference evidence="3 4" key="1">
    <citation type="submission" date="2019-02" db="EMBL/GenBank/DDBJ databases">
        <title>Complete Genome Sequence and Methylome Analysis of free living Spirochaetas.</title>
        <authorList>
            <person name="Fomenkov A."/>
            <person name="Dubinina G."/>
            <person name="Leshcheva N."/>
            <person name="Mikheeva N."/>
            <person name="Grabovich M."/>
            <person name="Vincze T."/>
            <person name="Roberts R.J."/>
        </authorList>
    </citation>
    <scope>NUCLEOTIDE SEQUENCE [LARGE SCALE GENOMIC DNA]</scope>
    <source>
        <strain evidence="3 4">K2</strain>
    </source>
</reference>
<dbReference type="GO" id="GO:0008840">
    <property type="term" value="F:4-hydroxy-tetrahydrodipicolinate synthase activity"/>
    <property type="evidence" value="ECO:0007669"/>
    <property type="project" value="TreeGrafter"/>
</dbReference>
<keyword evidence="2" id="KW-0456">Lyase</keyword>
<evidence type="ECO:0000256" key="2">
    <source>
        <dbReference type="ARBA" id="ARBA00023239"/>
    </source>
</evidence>
<protein>
    <submittedName>
        <fullName evidence="3">Dihydrodipicolinate synthase family protein</fullName>
    </submittedName>
</protein>
<dbReference type="OrthoDB" id="9782828at2"/>
<dbReference type="CDD" id="cd00408">
    <property type="entry name" value="DHDPS-like"/>
    <property type="match status" value="1"/>
</dbReference>
<dbReference type="KEGG" id="ock:EXM22_16305"/>